<dbReference type="Proteomes" id="UP001596288">
    <property type="component" value="Unassembled WGS sequence"/>
</dbReference>
<dbReference type="RefSeq" id="WP_137610734.1">
    <property type="nucleotide sequence ID" value="NZ_BJDF01000003.1"/>
</dbReference>
<dbReference type="InterPro" id="IPR035986">
    <property type="entry name" value="PKD_dom_sf"/>
</dbReference>
<dbReference type="InterPro" id="IPR032979">
    <property type="entry name" value="ENGase"/>
</dbReference>
<proteinExistence type="predicted"/>
<sequence>MSKKGFIFAAAIGMASVTLICTNHLDYQVVHAEVKTETVSMSQNITDFEKNQESTALFPEGLLKWSPQSDPDADYNVSNVKLAKRSQGNKVNDYQNPDAKVLSIAITNQHTAGTPSQGDSNKAVYNFTNWQYVDTLVAWAGSSGEGIIVPPSGDLTDAAHRNGVPVVGTVFFPPSVYGGKTEWVKQFTQKDENGNFIVADKLIEMADYYGFDGWFINEETDVDEHTAHDLRDMMVYLNDHKKPNHQVIWYDAMLPSGDVTWQGALNDKNSSFFQQGDKSIADKMFIDFRWTKDKLTSSNKEALDLGRDPYDLFAGIDLQANGINSSRNPEMLLDESGKLKTSIGLYCPDWTLRDGANYDVDKYWENEQKMWTNANNDPRKVDQSQKWQGISKYVVEKTPVTQFPFVTNFNVGNGDKYYKNGQLMVPGTYNNRSIQDILPTYRWILDNAKGNNLSAKFSYKDAFNGGSSVELSGNMKNNAASYIKLYASDLKATGSESAKIVVKGEKNLQLVLTDENDKKITLDANKYSDINGWHEYGFSLSKLAGKTIKSIGLNVYGKTGENQVNIGSMTFSNGQSQRINSVTGLKVQGKTVTDDMTENVRLQWDKPNDDTAGYNIYLRKPNGHTTLAGTTSNNAFTVMNEKRTEGVSEYIVTPKDIFNNEYAYKSATTSYTFNVLEKPEATFSSSSTFVKAGEEVNLSAKVSPSTQNIEWEIPGAEVVSQSEKGITVKFAKAGQYSVNCKVTNASGTIEVKKDDYITVYDESAGYSVQDLTKLDGVSATEGSGFTNENEDYSHAIDGDLTTKWCDNSHENPFMIVDLGNTKTITGFELYNAATGGEDSSWNTKDYDILVSNDKQNWTTVVEHRNNTLDISKDAISKVEGRYVKLFIHKAEQSGNTARIYGFKIMGVDQTGV</sequence>
<dbReference type="CDD" id="cd00146">
    <property type="entry name" value="PKD"/>
    <property type="match status" value="1"/>
</dbReference>
<dbReference type="PANTHER" id="PTHR13246">
    <property type="entry name" value="ENDO BETA N-ACETYLGLUCOSAMINIDASE"/>
    <property type="match status" value="1"/>
</dbReference>
<evidence type="ECO:0000313" key="2">
    <source>
        <dbReference type="EMBL" id="MFC6176857.1"/>
    </source>
</evidence>
<dbReference type="InterPro" id="IPR005201">
    <property type="entry name" value="TIM_ENGase"/>
</dbReference>
<evidence type="ECO:0000259" key="1">
    <source>
        <dbReference type="PROSITE" id="PS50022"/>
    </source>
</evidence>
<dbReference type="Gene3D" id="2.60.120.260">
    <property type="entry name" value="Galactose-binding domain-like"/>
    <property type="match status" value="2"/>
</dbReference>
<gene>
    <name evidence="2" type="ORF">ACFQAV_08385</name>
</gene>
<dbReference type="PANTHER" id="PTHR13246:SF1">
    <property type="entry name" value="CYTOSOLIC ENDO-BETA-N-ACETYLGLUCOSAMINIDASE"/>
    <property type="match status" value="1"/>
</dbReference>
<dbReference type="InterPro" id="IPR000601">
    <property type="entry name" value="PKD_dom"/>
</dbReference>
<dbReference type="InterPro" id="IPR008979">
    <property type="entry name" value="Galactose-bd-like_sf"/>
</dbReference>
<dbReference type="EMBL" id="JBHSSF010000020">
    <property type="protein sequence ID" value="MFC6176857.1"/>
    <property type="molecule type" value="Genomic_DNA"/>
</dbReference>
<comment type="caution">
    <text evidence="2">The sequence shown here is derived from an EMBL/GenBank/DDBJ whole genome shotgun (WGS) entry which is preliminary data.</text>
</comment>
<accession>A0ABW1RL79</accession>
<dbReference type="Pfam" id="PF00801">
    <property type="entry name" value="PKD"/>
    <property type="match status" value="1"/>
</dbReference>
<dbReference type="CDD" id="cd06547">
    <property type="entry name" value="GH85_ENGase"/>
    <property type="match status" value="1"/>
</dbReference>
<dbReference type="InterPro" id="IPR022409">
    <property type="entry name" value="PKD/Chitinase_dom"/>
</dbReference>
<dbReference type="SUPFAM" id="SSF49299">
    <property type="entry name" value="PKD domain"/>
    <property type="match status" value="1"/>
</dbReference>
<dbReference type="InterPro" id="IPR000421">
    <property type="entry name" value="FA58C"/>
</dbReference>
<dbReference type="Pfam" id="PF22633">
    <property type="entry name" value="F5_F8_type_C_2"/>
    <property type="match status" value="1"/>
</dbReference>
<dbReference type="Pfam" id="PF03644">
    <property type="entry name" value="Glyco_hydro_85"/>
    <property type="match status" value="1"/>
</dbReference>
<reference evidence="3" key="1">
    <citation type="journal article" date="2019" name="Int. J. Syst. Evol. Microbiol.">
        <title>The Global Catalogue of Microorganisms (GCM) 10K type strain sequencing project: providing services to taxonomists for standard genome sequencing and annotation.</title>
        <authorList>
            <consortium name="The Broad Institute Genomics Platform"/>
            <consortium name="The Broad Institute Genome Sequencing Center for Infectious Disease"/>
            <person name="Wu L."/>
            <person name="Ma J."/>
        </authorList>
    </citation>
    <scope>NUCLEOTIDE SEQUENCE [LARGE SCALE GENOMIC DNA]</scope>
    <source>
        <strain evidence="3">CCM 8927</strain>
    </source>
</reference>
<dbReference type="Gene3D" id="2.60.40.10">
    <property type="entry name" value="Immunoglobulins"/>
    <property type="match status" value="2"/>
</dbReference>
<protein>
    <submittedName>
        <fullName evidence="2">Discoidin domain-containing protein</fullName>
    </submittedName>
</protein>
<name>A0ABW1RL79_9LACO</name>
<organism evidence="2 3">
    <name type="scientific">Companilactobacillus huachuanensis</name>
    <dbReference type="NCBI Taxonomy" id="2559914"/>
    <lineage>
        <taxon>Bacteria</taxon>
        <taxon>Bacillati</taxon>
        <taxon>Bacillota</taxon>
        <taxon>Bacilli</taxon>
        <taxon>Lactobacillales</taxon>
        <taxon>Lactobacillaceae</taxon>
        <taxon>Companilactobacillus</taxon>
    </lineage>
</organism>
<dbReference type="SUPFAM" id="SSF49785">
    <property type="entry name" value="Galactose-binding domain-like"/>
    <property type="match status" value="1"/>
</dbReference>
<keyword evidence="3" id="KW-1185">Reference proteome</keyword>
<dbReference type="Gene3D" id="3.20.20.80">
    <property type="entry name" value="Glycosidases"/>
    <property type="match status" value="1"/>
</dbReference>
<dbReference type="SMART" id="SM00089">
    <property type="entry name" value="PKD"/>
    <property type="match status" value="1"/>
</dbReference>
<dbReference type="InterPro" id="IPR013783">
    <property type="entry name" value="Ig-like_fold"/>
</dbReference>
<dbReference type="PROSITE" id="PS50022">
    <property type="entry name" value="FA58C_3"/>
    <property type="match status" value="1"/>
</dbReference>
<evidence type="ECO:0000313" key="3">
    <source>
        <dbReference type="Proteomes" id="UP001596288"/>
    </source>
</evidence>
<feature type="domain" description="F5/8 type C" evidence="1">
    <location>
        <begin position="759"/>
        <end position="907"/>
    </location>
</feature>